<evidence type="ECO:0008006" key="4">
    <source>
        <dbReference type="Google" id="ProtNLM"/>
    </source>
</evidence>
<sequence length="137" mass="14832">MDFNVNVNVKFDATPALVGAVSTLVGALRPIEVLQQPVIAAPAIVANTARVQEEQETVQASQEQQTSSGAPVAQKQPEPVEKQDEITDEMLRKIVGPVSKAKGKEAVFAILEEFGAKRVPDLKQEQRQAFIDKVNAL</sequence>
<keyword evidence="3" id="KW-1185">Reference proteome</keyword>
<name>A0ABU5HKE8_9BACE</name>
<comment type="caution">
    <text evidence="2">The sequence shown here is derived from an EMBL/GenBank/DDBJ whole genome shotgun (WGS) entry which is preliminary data.</text>
</comment>
<feature type="compositionally biased region" description="Polar residues" evidence="1">
    <location>
        <begin position="57"/>
        <end position="69"/>
    </location>
</feature>
<dbReference type="EMBL" id="JARZAK010000001">
    <property type="protein sequence ID" value="MDY7256495.1"/>
    <property type="molecule type" value="Genomic_DNA"/>
</dbReference>
<evidence type="ECO:0000313" key="3">
    <source>
        <dbReference type="Proteomes" id="UP001292913"/>
    </source>
</evidence>
<evidence type="ECO:0000313" key="2">
    <source>
        <dbReference type="EMBL" id="MDY7256495.1"/>
    </source>
</evidence>
<organism evidence="2 3">
    <name type="scientific">Bacteroides vicugnae</name>
    <dbReference type="NCBI Taxonomy" id="3037989"/>
    <lineage>
        <taxon>Bacteria</taxon>
        <taxon>Pseudomonadati</taxon>
        <taxon>Bacteroidota</taxon>
        <taxon>Bacteroidia</taxon>
        <taxon>Bacteroidales</taxon>
        <taxon>Bacteroidaceae</taxon>
        <taxon>Bacteroides</taxon>
    </lineage>
</organism>
<accession>A0ABU5HKE8</accession>
<evidence type="ECO:0000256" key="1">
    <source>
        <dbReference type="SAM" id="MobiDB-lite"/>
    </source>
</evidence>
<reference evidence="2 3" key="1">
    <citation type="submission" date="2023-04" db="EMBL/GenBank/DDBJ databases">
        <title>Bacteroides pacosi sp. nov., isolated from the fecal material of an alpaca.</title>
        <authorList>
            <person name="Miller S."/>
            <person name="Hendry M."/>
            <person name="King J."/>
            <person name="Sankaranarayanan K."/>
            <person name="Lawson P.A."/>
        </authorList>
    </citation>
    <scope>NUCLEOTIDE SEQUENCE [LARGE SCALE GENOMIC DNA]</scope>
    <source>
        <strain evidence="2 3">A2-P53</strain>
    </source>
</reference>
<dbReference type="RefSeq" id="WP_259022995.1">
    <property type="nucleotide sequence ID" value="NZ_JARZAK010000001.1"/>
</dbReference>
<feature type="region of interest" description="Disordered" evidence="1">
    <location>
        <begin position="54"/>
        <end position="86"/>
    </location>
</feature>
<dbReference type="Proteomes" id="UP001292913">
    <property type="component" value="Unassembled WGS sequence"/>
</dbReference>
<protein>
    <recommendedName>
        <fullName evidence="4">PRTRC system protein E</fullName>
    </recommendedName>
</protein>
<proteinExistence type="predicted"/>
<gene>
    <name evidence="2" type="ORF">QHG74_02010</name>
</gene>